<dbReference type="GO" id="GO:0005886">
    <property type="term" value="C:plasma membrane"/>
    <property type="evidence" value="ECO:0007669"/>
    <property type="project" value="UniProtKB-SubCell"/>
</dbReference>
<evidence type="ECO:0000259" key="12">
    <source>
        <dbReference type="PROSITE" id="PS52015"/>
    </source>
</evidence>
<dbReference type="InterPro" id="IPR037682">
    <property type="entry name" value="TonB_C"/>
</dbReference>
<dbReference type="PANTHER" id="PTHR33446:SF14">
    <property type="entry name" value="PROTEIN TONB"/>
    <property type="match status" value="1"/>
</dbReference>
<dbReference type="Proteomes" id="UP001236800">
    <property type="component" value="Chromosome"/>
</dbReference>
<dbReference type="InterPro" id="IPR003538">
    <property type="entry name" value="TonB"/>
</dbReference>
<protein>
    <recommendedName>
        <fullName evidence="10">Protein TonB</fullName>
    </recommendedName>
</protein>
<gene>
    <name evidence="13" type="ORF">RA178_14200</name>
</gene>
<evidence type="ECO:0000256" key="4">
    <source>
        <dbReference type="ARBA" id="ARBA00022475"/>
    </source>
</evidence>
<organism evidence="13">
    <name type="scientific">Shewanella oncorhynchi</name>
    <dbReference type="NCBI Taxonomy" id="2726434"/>
    <lineage>
        <taxon>Bacteria</taxon>
        <taxon>Pseudomonadati</taxon>
        <taxon>Pseudomonadota</taxon>
        <taxon>Gammaproteobacteria</taxon>
        <taxon>Alteromonadales</taxon>
        <taxon>Shewanellaceae</taxon>
        <taxon>Shewanella</taxon>
    </lineage>
</organism>
<dbReference type="PROSITE" id="PS52015">
    <property type="entry name" value="TONB_CTD"/>
    <property type="match status" value="1"/>
</dbReference>
<evidence type="ECO:0000256" key="1">
    <source>
        <dbReference type="ARBA" id="ARBA00004383"/>
    </source>
</evidence>
<dbReference type="GO" id="GO:0015891">
    <property type="term" value="P:siderophore transport"/>
    <property type="evidence" value="ECO:0007669"/>
    <property type="project" value="InterPro"/>
</dbReference>
<feature type="domain" description="TonB C-terminal" evidence="12">
    <location>
        <begin position="111"/>
        <end position="207"/>
    </location>
</feature>
<dbReference type="GeneID" id="301340357"/>
<comment type="subcellular location">
    <subcellularLocation>
        <location evidence="1 10">Cell inner membrane</location>
        <topology evidence="1 10">Single-pass membrane protein</topology>
        <orientation evidence="1 10">Periplasmic side</orientation>
    </subcellularLocation>
</comment>
<dbReference type="GO" id="GO:0030288">
    <property type="term" value="C:outer membrane-bounded periplasmic space"/>
    <property type="evidence" value="ECO:0007669"/>
    <property type="project" value="InterPro"/>
</dbReference>
<accession>A0AA50KBC8</accession>
<dbReference type="RefSeq" id="WP_131524316.1">
    <property type="nucleotide sequence ID" value="NZ_CP132914.1"/>
</dbReference>
<evidence type="ECO:0000313" key="13">
    <source>
        <dbReference type="EMBL" id="WMB71576.1"/>
    </source>
</evidence>
<evidence type="ECO:0000256" key="7">
    <source>
        <dbReference type="ARBA" id="ARBA00022927"/>
    </source>
</evidence>
<keyword evidence="6 10" id="KW-0812">Transmembrane</keyword>
<dbReference type="PRINTS" id="PR01374">
    <property type="entry name" value="TONBPROTEIN"/>
</dbReference>
<dbReference type="GO" id="GO:0031992">
    <property type="term" value="F:energy transducer activity"/>
    <property type="evidence" value="ECO:0007669"/>
    <property type="project" value="InterPro"/>
</dbReference>
<dbReference type="AlphaFoldDB" id="A0AA50KBC8"/>
<comment type="function">
    <text evidence="10">Interacts with outer membrane receptor proteins that carry out high-affinity binding and energy dependent uptake into the periplasmic space of specific substrates. It could act to transduce energy from the cytoplasmic membrane to specific energy-requiring processes in the outer membrane, resulting in the release into the periplasm of ligands bound by these outer membrane proteins.</text>
</comment>
<feature type="transmembrane region" description="Helical" evidence="10">
    <location>
        <begin position="6"/>
        <end position="26"/>
    </location>
</feature>
<evidence type="ECO:0000256" key="3">
    <source>
        <dbReference type="ARBA" id="ARBA00022448"/>
    </source>
</evidence>
<dbReference type="PANTHER" id="PTHR33446">
    <property type="entry name" value="PROTEIN TONB-RELATED"/>
    <property type="match status" value="1"/>
</dbReference>
<proteinExistence type="inferred from homology"/>
<keyword evidence="5 10" id="KW-0997">Cell inner membrane</keyword>
<evidence type="ECO:0000256" key="10">
    <source>
        <dbReference type="RuleBase" id="RU362123"/>
    </source>
</evidence>
<dbReference type="SUPFAM" id="SSF74653">
    <property type="entry name" value="TolA/TonB C-terminal domain"/>
    <property type="match status" value="1"/>
</dbReference>
<dbReference type="GO" id="GO:0055085">
    <property type="term" value="P:transmembrane transport"/>
    <property type="evidence" value="ECO:0007669"/>
    <property type="project" value="InterPro"/>
</dbReference>
<evidence type="ECO:0000256" key="2">
    <source>
        <dbReference type="ARBA" id="ARBA00006555"/>
    </source>
</evidence>
<keyword evidence="8 10" id="KW-1133">Transmembrane helix</keyword>
<keyword evidence="10" id="KW-0735">Signal-anchor</keyword>
<evidence type="ECO:0000256" key="5">
    <source>
        <dbReference type="ARBA" id="ARBA00022519"/>
    </source>
</evidence>
<feature type="compositionally biased region" description="Polar residues" evidence="11">
    <location>
        <begin position="80"/>
        <end position="89"/>
    </location>
</feature>
<dbReference type="GO" id="GO:0015031">
    <property type="term" value="P:protein transport"/>
    <property type="evidence" value="ECO:0007669"/>
    <property type="project" value="UniProtKB-UniRule"/>
</dbReference>
<evidence type="ECO:0000256" key="9">
    <source>
        <dbReference type="ARBA" id="ARBA00023136"/>
    </source>
</evidence>
<dbReference type="InterPro" id="IPR051045">
    <property type="entry name" value="TonB-dependent_transducer"/>
</dbReference>
<feature type="region of interest" description="Disordered" evidence="11">
    <location>
        <begin position="45"/>
        <end position="92"/>
    </location>
</feature>
<evidence type="ECO:0000256" key="8">
    <source>
        <dbReference type="ARBA" id="ARBA00022989"/>
    </source>
</evidence>
<dbReference type="Pfam" id="PF03544">
    <property type="entry name" value="TonB_C"/>
    <property type="match status" value="1"/>
</dbReference>
<evidence type="ECO:0000256" key="11">
    <source>
        <dbReference type="SAM" id="MobiDB-lite"/>
    </source>
</evidence>
<dbReference type="NCBIfam" id="TIGR01352">
    <property type="entry name" value="tonB_Cterm"/>
    <property type="match status" value="1"/>
</dbReference>
<dbReference type="Gene3D" id="3.30.1150.10">
    <property type="match status" value="1"/>
</dbReference>
<keyword evidence="3 10" id="KW-0813">Transport</keyword>
<keyword evidence="7 10" id="KW-0653">Protein transport</keyword>
<dbReference type="InterPro" id="IPR006260">
    <property type="entry name" value="TonB/TolA_C"/>
</dbReference>
<name>A0AA50KBC8_9GAMM</name>
<comment type="similarity">
    <text evidence="2 10">Belongs to the TonB family.</text>
</comment>
<reference evidence="13" key="1">
    <citation type="submission" date="2023-08" db="EMBL/GenBank/DDBJ databases">
        <title>Complete genome sequence of Shewanella oncorhynchi Z-P2, a siderophore putrebactin-producing bacterium.</title>
        <authorList>
            <person name="Zhang Y."/>
        </authorList>
    </citation>
    <scope>NUCLEOTIDE SEQUENCE</scope>
    <source>
        <strain evidence="13">Z-P2</strain>
    </source>
</reference>
<keyword evidence="4 10" id="KW-1003">Cell membrane</keyword>
<sequence length="207" mass="22418">MLRALVSIIIGAAVTFGLFAFMAFLVGGGAQRGETSAETPVIEITMDRQDSKAQNKPRVVPKPPPPPEQPQKPEATPPESSSNIDTAMSFNMGGVEAGGPSTGFKLGNMMTRDGDATPIVRIEPQYPIAAARDGKEGWVQLRFTINELGGIDDVEVIQAEPKRLFDKEAIRALKKWKYKPKIVDGKPLKQPGMTVQLDFTLDKGGNQ</sequence>
<feature type="compositionally biased region" description="Pro residues" evidence="11">
    <location>
        <begin position="60"/>
        <end position="70"/>
    </location>
</feature>
<evidence type="ECO:0000256" key="6">
    <source>
        <dbReference type="ARBA" id="ARBA00022692"/>
    </source>
</evidence>
<dbReference type="EMBL" id="CP132914">
    <property type="protein sequence ID" value="WMB71576.1"/>
    <property type="molecule type" value="Genomic_DNA"/>
</dbReference>
<keyword evidence="9 10" id="KW-0472">Membrane</keyword>
<dbReference type="KEGG" id="sog:RA178_14200"/>
<dbReference type="FunFam" id="3.30.1150.10:FF:000006">
    <property type="entry name" value="Protein TonB"/>
    <property type="match status" value="1"/>
</dbReference>